<dbReference type="EMBL" id="BJXU01000158">
    <property type="protein sequence ID" value="GEN25693.1"/>
    <property type="molecule type" value="Genomic_DNA"/>
</dbReference>
<reference evidence="2 5" key="2">
    <citation type="submission" date="2019-07" db="EMBL/GenBank/DDBJ databases">
        <title>Whole genome shotgun sequence of Halomonas cupida NBRC 102219.</title>
        <authorList>
            <person name="Hosoyama A."/>
            <person name="Uohara A."/>
            <person name="Ohji S."/>
            <person name="Ichikawa N."/>
        </authorList>
    </citation>
    <scope>NUCLEOTIDE SEQUENCE [LARGE SCALE GENOMIC DNA]</scope>
    <source>
        <strain evidence="2 5">NBRC 102219</strain>
    </source>
</reference>
<name>A0A1M7M7L5_9GAMM</name>
<reference evidence="3 4" key="1">
    <citation type="submission" date="2016-11" db="EMBL/GenBank/DDBJ databases">
        <authorList>
            <person name="Jaros S."/>
            <person name="Januszkiewicz K."/>
            <person name="Wedrychowicz H."/>
        </authorList>
    </citation>
    <scope>NUCLEOTIDE SEQUENCE [LARGE SCALE GENOMIC DNA]</scope>
    <source>
        <strain evidence="3 4">DSM 4740</strain>
    </source>
</reference>
<feature type="transmembrane region" description="Helical" evidence="1">
    <location>
        <begin position="12"/>
        <end position="35"/>
    </location>
</feature>
<gene>
    <name evidence="2" type="ORF">HCU01_36420</name>
    <name evidence="3" type="ORF">SAMN05660971_04098</name>
</gene>
<keyword evidence="1" id="KW-0472">Membrane</keyword>
<dbReference type="NCBIfam" id="TIGR02532">
    <property type="entry name" value="IV_pilin_GFxxxE"/>
    <property type="match status" value="1"/>
</dbReference>
<dbReference type="EMBL" id="FRCA01000016">
    <property type="protein sequence ID" value="SHM86654.1"/>
    <property type="molecule type" value="Genomic_DNA"/>
</dbReference>
<keyword evidence="1" id="KW-1133">Transmembrane helix</keyword>
<dbReference type="STRING" id="44933.SAMN05660971_04098"/>
<organism evidence="3 4">
    <name type="scientific">Halomonas cupida</name>
    <dbReference type="NCBI Taxonomy" id="44933"/>
    <lineage>
        <taxon>Bacteria</taxon>
        <taxon>Pseudomonadati</taxon>
        <taxon>Pseudomonadota</taxon>
        <taxon>Gammaproteobacteria</taxon>
        <taxon>Oceanospirillales</taxon>
        <taxon>Halomonadaceae</taxon>
        <taxon>Halomonas</taxon>
    </lineage>
</organism>
<dbReference type="Proteomes" id="UP000321726">
    <property type="component" value="Unassembled WGS sequence"/>
</dbReference>
<evidence type="ECO:0000256" key="1">
    <source>
        <dbReference type="SAM" id="Phobius"/>
    </source>
</evidence>
<dbReference type="PROSITE" id="PS00409">
    <property type="entry name" value="PROKAR_NTER_METHYL"/>
    <property type="match status" value="1"/>
</dbReference>
<accession>A0A1M7M7L5</accession>
<dbReference type="InterPro" id="IPR012902">
    <property type="entry name" value="N_methyl_site"/>
</dbReference>
<dbReference type="OrthoDB" id="6158702at2"/>
<dbReference type="Proteomes" id="UP000184123">
    <property type="component" value="Unassembled WGS sequence"/>
</dbReference>
<dbReference type="Pfam" id="PF07963">
    <property type="entry name" value="N_methyl"/>
    <property type="match status" value="1"/>
</dbReference>
<keyword evidence="1" id="KW-0812">Transmembrane</keyword>
<evidence type="ECO:0000313" key="4">
    <source>
        <dbReference type="Proteomes" id="UP000184123"/>
    </source>
</evidence>
<evidence type="ECO:0000313" key="2">
    <source>
        <dbReference type="EMBL" id="GEN25693.1"/>
    </source>
</evidence>
<proteinExistence type="predicted"/>
<protein>
    <submittedName>
        <fullName evidence="3">General secretion pathway protein J</fullName>
    </submittedName>
</protein>
<keyword evidence="5" id="KW-1185">Reference proteome</keyword>
<dbReference type="AlphaFoldDB" id="A0A1M7M7L5"/>
<dbReference type="RefSeq" id="WP_073437076.1">
    <property type="nucleotide sequence ID" value="NZ_BJXU01000158.1"/>
</dbReference>
<evidence type="ECO:0000313" key="3">
    <source>
        <dbReference type="EMBL" id="SHM86654.1"/>
    </source>
</evidence>
<sequence length="201" mass="22959">MKLPANQRRQQRGFTLLEVVIAIGLSAILAMLVAAQINALVGIRERLDIPSPGNDELHLVRLLERRLDALVIRPLHEQGQPLLNQPLELDADGHRLQWVAISDWPVALGDHYSRVRRQRLVHDPEEERLTLYSAGLLDALESPDWQLVTQLEGVSEVEMTFHDGTQWRSAPFYPQTRALRLSWRENDQQRSATFMLPEASP</sequence>
<evidence type="ECO:0000313" key="5">
    <source>
        <dbReference type="Proteomes" id="UP000321726"/>
    </source>
</evidence>